<dbReference type="eggNOG" id="KOG2533">
    <property type="taxonomic scope" value="Eukaryota"/>
</dbReference>
<dbReference type="GeneID" id="24108385"/>
<feature type="compositionally biased region" description="Basic and acidic residues" evidence="7">
    <location>
        <begin position="1"/>
        <end position="11"/>
    </location>
</feature>
<evidence type="ECO:0000256" key="4">
    <source>
        <dbReference type="ARBA" id="ARBA00022989"/>
    </source>
</evidence>
<feature type="transmembrane region" description="Helical" evidence="8">
    <location>
        <begin position="390"/>
        <end position="409"/>
    </location>
</feature>
<comment type="similarity">
    <text evidence="6">Belongs to the major facilitator superfamily. Allantoate permease family.</text>
</comment>
<evidence type="ECO:0000256" key="2">
    <source>
        <dbReference type="ARBA" id="ARBA00022448"/>
    </source>
</evidence>
<feature type="transmembrane region" description="Helical" evidence="8">
    <location>
        <begin position="365"/>
        <end position="384"/>
    </location>
</feature>
<dbReference type="GO" id="GO:0022857">
    <property type="term" value="F:transmembrane transporter activity"/>
    <property type="evidence" value="ECO:0007669"/>
    <property type="project" value="InterPro"/>
</dbReference>
<feature type="transmembrane region" description="Helical" evidence="8">
    <location>
        <begin position="458"/>
        <end position="478"/>
    </location>
</feature>
<feature type="transmembrane region" description="Helical" evidence="8">
    <location>
        <begin position="106"/>
        <end position="128"/>
    </location>
</feature>
<evidence type="ECO:0000256" key="7">
    <source>
        <dbReference type="SAM" id="MobiDB-lite"/>
    </source>
</evidence>
<evidence type="ECO:0000313" key="11">
    <source>
        <dbReference type="Proteomes" id="UP000014071"/>
    </source>
</evidence>
<dbReference type="SUPFAM" id="SSF103473">
    <property type="entry name" value="MFS general substrate transporter"/>
    <property type="match status" value="1"/>
</dbReference>
<dbReference type="HOGENOM" id="CLU_001265_0_5_1"/>
<dbReference type="STRING" id="1305764.R9P2M2"/>
<dbReference type="EMBL" id="DF238795">
    <property type="protein sequence ID" value="GAC95519.1"/>
    <property type="molecule type" value="Genomic_DNA"/>
</dbReference>
<feature type="region of interest" description="Disordered" evidence="7">
    <location>
        <begin position="1"/>
        <end position="29"/>
    </location>
</feature>
<gene>
    <name evidence="10" type="ORF">PHSY_003095</name>
</gene>
<evidence type="ECO:0000313" key="10">
    <source>
        <dbReference type="EMBL" id="GAC95519.1"/>
    </source>
</evidence>
<comment type="subcellular location">
    <subcellularLocation>
        <location evidence="1">Membrane</location>
        <topology evidence="1">Multi-pass membrane protein</topology>
    </subcellularLocation>
</comment>
<feature type="transmembrane region" description="Helical" evidence="8">
    <location>
        <begin position="297"/>
        <end position="327"/>
    </location>
</feature>
<feature type="transmembrane region" description="Helical" evidence="8">
    <location>
        <begin position="198"/>
        <end position="217"/>
    </location>
</feature>
<feature type="transmembrane region" description="Helical" evidence="8">
    <location>
        <begin position="229"/>
        <end position="249"/>
    </location>
</feature>
<dbReference type="Pfam" id="PF07690">
    <property type="entry name" value="MFS_1"/>
    <property type="match status" value="1"/>
</dbReference>
<keyword evidence="4 8" id="KW-1133">Transmembrane helix</keyword>
<keyword evidence="2" id="KW-0813">Transport</keyword>
<proteinExistence type="inferred from homology"/>
<feature type="transmembrane region" description="Helical" evidence="8">
    <location>
        <begin position="135"/>
        <end position="153"/>
    </location>
</feature>
<dbReference type="OrthoDB" id="6730379at2759"/>
<name>R9P2M2_PSEHS</name>
<dbReference type="Proteomes" id="UP000014071">
    <property type="component" value="Unassembled WGS sequence"/>
</dbReference>
<dbReference type="FunFam" id="1.20.1250.20:FF:000064">
    <property type="entry name" value="MFS allantoate transporter"/>
    <property type="match status" value="1"/>
</dbReference>
<evidence type="ECO:0000256" key="6">
    <source>
        <dbReference type="ARBA" id="ARBA00037968"/>
    </source>
</evidence>
<evidence type="ECO:0000256" key="8">
    <source>
        <dbReference type="SAM" id="Phobius"/>
    </source>
</evidence>
<sequence length="516" mass="56848">MTGHIVERDVSKSPSTPEKGDLDSTPSPYEVTSTTYAGENAKAAALASSASDITPSELRQVLRKIDIILMPLMCVAVLLQFLDKTSLNYASLLGLKKDAHLKGQEYSWLGSFFYVGYLVATPVHGFFLQKVQLSRYVAACIVLWAVSLGAHAACSNYAQLVGVRFLLGWFEAALTPAFILLTGRFYTKQEQVTRTSIWFANNGWAQILGGGISYALQVQKPSNLKVWQQMYLILGGIALFFGIVVLLFMPDSPATIRYLNERERQVAVHRIKQNKSGIHDTTWKWEQMWEAIRDVRLYMFFLAVCSANIANGGVSNFSSAIISAFHYNTKTTALLGMAPGAMEVVAVYFGAWMSYKTRTRVIPGVFMYLIAIVGGCMMIAIPPAAKAARFTGFVLVYAYPVASPFLYSWLSGSVSGTTKRIVFNALLQVGYSVGNLIGPQTYRAADAPDYVPAKITLIAMFGFASACLIAIGTTHYLWNKKNGTLGNAAEEDAQVEDCEDLTDLTDKQRSSFRYPY</sequence>
<dbReference type="RefSeq" id="XP_012189106.1">
    <property type="nucleotide sequence ID" value="XM_012333716.1"/>
</dbReference>
<feature type="domain" description="Major facilitator superfamily (MFS) profile" evidence="9">
    <location>
        <begin position="69"/>
        <end position="482"/>
    </location>
</feature>
<organism evidence="10 11">
    <name type="scientific">Pseudozyma hubeiensis (strain SY62)</name>
    <name type="common">Yeast</name>
    <dbReference type="NCBI Taxonomy" id="1305764"/>
    <lineage>
        <taxon>Eukaryota</taxon>
        <taxon>Fungi</taxon>
        <taxon>Dikarya</taxon>
        <taxon>Basidiomycota</taxon>
        <taxon>Ustilaginomycotina</taxon>
        <taxon>Ustilaginomycetes</taxon>
        <taxon>Ustilaginales</taxon>
        <taxon>Ustilaginaceae</taxon>
        <taxon>Pseudozyma</taxon>
    </lineage>
</organism>
<reference evidence="11" key="1">
    <citation type="journal article" date="2013" name="Genome Announc.">
        <title>Draft genome sequence of the basidiomycetous yeast-like fungus Pseudozyma hubeiensis SY62, which produces an abundant amount of the biosurfactant mannosylerythritol lipids.</title>
        <authorList>
            <person name="Konishi M."/>
            <person name="Hatada Y."/>
            <person name="Horiuchi J."/>
        </authorList>
    </citation>
    <scope>NUCLEOTIDE SEQUENCE [LARGE SCALE GENOMIC DNA]</scope>
    <source>
        <strain evidence="11">SY62</strain>
    </source>
</reference>
<feature type="transmembrane region" description="Helical" evidence="8">
    <location>
        <begin position="421"/>
        <end position="438"/>
    </location>
</feature>
<feature type="transmembrane region" description="Helical" evidence="8">
    <location>
        <begin position="65"/>
        <end position="82"/>
    </location>
</feature>
<feature type="transmembrane region" description="Helical" evidence="8">
    <location>
        <begin position="165"/>
        <end position="186"/>
    </location>
</feature>
<dbReference type="GO" id="GO:0016020">
    <property type="term" value="C:membrane"/>
    <property type="evidence" value="ECO:0007669"/>
    <property type="project" value="UniProtKB-SubCell"/>
</dbReference>
<dbReference type="InterPro" id="IPR011701">
    <property type="entry name" value="MFS"/>
</dbReference>
<keyword evidence="3 8" id="KW-0812">Transmembrane</keyword>
<dbReference type="PANTHER" id="PTHR43791:SF59">
    <property type="entry name" value="TRANSPORTER, PUTATIVE (AFU_ORTHOLOGUE AFUA_1G06550)-RELATED"/>
    <property type="match status" value="1"/>
</dbReference>
<evidence type="ECO:0000256" key="1">
    <source>
        <dbReference type="ARBA" id="ARBA00004141"/>
    </source>
</evidence>
<protein>
    <submittedName>
        <fullName evidence="10">Allantoate transporter</fullName>
    </submittedName>
</protein>
<dbReference type="Gene3D" id="1.20.1250.20">
    <property type="entry name" value="MFS general substrate transporter like domains"/>
    <property type="match status" value="1"/>
</dbReference>
<dbReference type="PROSITE" id="PS50850">
    <property type="entry name" value="MFS"/>
    <property type="match status" value="1"/>
</dbReference>
<keyword evidence="5 8" id="KW-0472">Membrane</keyword>
<dbReference type="AlphaFoldDB" id="R9P2M2"/>
<evidence type="ECO:0000256" key="5">
    <source>
        <dbReference type="ARBA" id="ARBA00023136"/>
    </source>
</evidence>
<accession>R9P2M2</accession>
<dbReference type="InterPro" id="IPR036259">
    <property type="entry name" value="MFS_trans_sf"/>
</dbReference>
<dbReference type="InterPro" id="IPR020846">
    <property type="entry name" value="MFS_dom"/>
</dbReference>
<feature type="transmembrane region" description="Helical" evidence="8">
    <location>
        <begin position="333"/>
        <end position="353"/>
    </location>
</feature>
<evidence type="ECO:0000256" key="3">
    <source>
        <dbReference type="ARBA" id="ARBA00022692"/>
    </source>
</evidence>
<keyword evidence="11" id="KW-1185">Reference proteome</keyword>
<dbReference type="PANTHER" id="PTHR43791">
    <property type="entry name" value="PERMEASE-RELATED"/>
    <property type="match status" value="1"/>
</dbReference>
<evidence type="ECO:0000259" key="9">
    <source>
        <dbReference type="PROSITE" id="PS50850"/>
    </source>
</evidence>